<sequence length="37" mass="4187">MTYLKNNIIATRNTLNTHHFETLAACQYLPPALPFAP</sequence>
<dbReference type="Proteomes" id="UP000010319">
    <property type="component" value="Unassembled WGS sequence"/>
</dbReference>
<keyword evidence="2" id="KW-1185">Reference proteome</keyword>
<accession>A0ABP2E5A2</accession>
<comment type="caution">
    <text evidence="1">The sequence shown here is derived from an EMBL/GenBank/DDBJ whole genome shotgun (WGS) entry which is preliminary data.</text>
</comment>
<evidence type="ECO:0000313" key="1">
    <source>
        <dbReference type="EMBL" id="EEQ07683.1"/>
    </source>
</evidence>
<name>A0ABP2E5A2_YERBE</name>
<reference evidence="1" key="1">
    <citation type="submission" date="2008-12" db="EMBL/GenBank/DDBJ databases">
        <title>Annotation of the Yersinia bercovieri ATCC 43970 genome.</title>
        <authorList>
            <person name="Read T.D."/>
            <person name="Akmal A."/>
            <person name="Bishop-Lilly K."/>
            <person name="Chen P.E."/>
            <person name="Cook C."/>
            <person name="Kiley M.P."/>
            <person name="Lentz S."/>
            <person name="Mateczun A."/>
            <person name="Nagarajan N."/>
            <person name="Nolan N."/>
            <person name="Osborne B.I."/>
            <person name="Pop M."/>
            <person name="Sozhamannan S."/>
            <person name="Stewart A.C."/>
            <person name="Sulakvelidze A."/>
            <person name="Thomason B."/>
            <person name="Willner K."/>
            <person name="Zwick M.E."/>
        </authorList>
    </citation>
    <scope>NUCLEOTIDE SEQUENCE [LARGE SCALE GENOMIC DNA]</scope>
    <source>
        <strain evidence="1">ATCC 43970</strain>
    </source>
</reference>
<proteinExistence type="predicted"/>
<dbReference type="EMBL" id="AALC02000009">
    <property type="protein sequence ID" value="EEQ07683.1"/>
    <property type="molecule type" value="Genomic_DNA"/>
</dbReference>
<gene>
    <name evidence="1" type="ORF">yberc0001_20000</name>
</gene>
<evidence type="ECO:0000313" key="2">
    <source>
        <dbReference type="Proteomes" id="UP000010319"/>
    </source>
</evidence>
<organism evidence="1 2">
    <name type="scientific">Yersinia bercovieri ATCC 43970</name>
    <dbReference type="NCBI Taxonomy" id="349968"/>
    <lineage>
        <taxon>Bacteria</taxon>
        <taxon>Pseudomonadati</taxon>
        <taxon>Pseudomonadota</taxon>
        <taxon>Gammaproteobacteria</taxon>
        <taxon>Enterobacterales</taxon>
        <taxon>Yersiniaceae</taxon>
        <taxon>Yersinia</taxon>
    </lineage>
</organism>
<protein>
    <submittedName>
        <fullName evidence="1">Uncharacterized protein</fullName>
    </submittedName>
</protein>